<dbReference type="OrthoDB" id="5178565at2"/>
<evidence type="ECO:0000313" key="3">
    <source>
        <dbReference type="Proteomes" id="UP000267081"/>
    </source>
</evidence>
<dbReference type="EMBL" id="RSEC01000046">
    <property type="protein sequence ID" value="RSD17166.1"/>
    <property type="molecule type" value="Genomic_DNA"/>
</dbReference>
<dbReference type="GO" id="GO:0016853">
    <property type="term" value="F:isomerase activity"/>
    <property type="evidence" value="ECO:0007669"/>
    <property type="project" value="UniProtKB-KW"/>
</dbReference>
<evidence type="ECO:0000313" key="2">
    <source>
        <dbReference type="EMBL" id="RSD17166.1"/>
    </source>
</evidence>
<keyword evidence="3" id="KW-1185">Reference proteome</keyword>
<dbReference type="RefSeq" id="WP_125310558.1">
    <property type="nucleotide sequence ID" value="NZ_RSEC01000046.1"/>
</dbReference>
<dbReference type="InterPro" id="IPR017517">
    <property type="entry name" value="Maleyloyr_isom"/>
</dbReference>
<feature type="domain" description="Mycothiol-dependent maleylpyruvate isomerase metal-binding" evidence="1">
    <location>
        <begin position="15"/>
        <end position="106"/>
    </location>
</feature>
<protein>
    <submittedName>
        <fullName evidence="2">Maleylpyruvate isomerase family mycothiol-dependent enzyme</fullName>
    </submittedName>
</protein>
<organism evidence="2 3">
    <name type="scientific">Amycolatopsis eburnea</name>
    <dbReference type="NCBI Taxonomy" id="2267691"/>
    <lineage>
        <taxon>Bacteria</taxon>
        <taxon>Bacillati</taxon>
        <taxon>Actinomycetota</taxon>
        <taxon>Actinomycetes</taxon>
        <taxon>Pseudonocardiales</taxon>
        <taxon>Pseudonocardiaceae</taxon>
        <taxon>Amycolatopsis</taxon>
    </lineage>
</organism>
<accession>A0A3R9DZC6</accession>
<reference evidence="2 3" key="1">
    <citation type="submission" date="2018-12" db="EMBL/GenBank/DDBJ databases">
        <title>Amycolatopsis eburnea sp. nov. actinomycete associate with arbuscular mycorrhiza fungal spore.</title>
        <authorList>
            <person name="Lumyong S."/>
            <person name="Chaiya L."/>
        </authorList>
    </citation>
    <scope>NUCLEOTIDE SEQUENCE [LARGE SCALE GENOMIC DNA]</scope>
    <source>
        <strain evidence="2 3">GLM-1</strain>
    </source>
</reference>
<dbReference type="Gene3D" id="1.20.120.450">
    <property type="entry name" value="dinb family like domain"/>
    <property type="match status" value="1"/>
</dbReference>
<dbReference type="Proteomes" id="UP000267081">
    <property type="component" value="Unassembled WGS sequence"/>
</dbReference>
<sequence length="230" mass="24930">MTGLGHERIWQVIGDQRRSLADLLDGLSGEQWRHPSLCAGWTVKDVAAHLTLQQLGPRDLLGTMVRWRGTMDRTIQHEARRRAASWTTGQLTAELRTMAGSRRKTLGLTELEPLTDVLVHSQDIALPLGLRLDMPPDAAAASAARTLAMRWPPPLPTVRVVRGFGLAATDVAWSAGTGPEVTGPISALLLICCGRTAALPQLTGPGVPLLAAALTSPQRRWWRSRGTTVH</sequence>
<keyword evidence="2" id="KW-0670">Pyruvate</keyword>
<evidence type="ECO:0000259" key="1">
    <source>
        <dbReference type="Pfam" id="PF11716"/>
    </source>
</evidence>
<name>A0A3R9DZC6_9PSEU</name>
<dbReference type="InterPro" id="IPR024344">
    <property type="entry name" value="MDMPI_metal-binding"/>
</dbReference>
<dbReference type="Pfam" id="PF11716">
    <property type="entry name" value="MDMPI_N"/>
    <property type="match status" value="1"/>
</dbReference>
<keyword evidence="2" id="KW-0413">Isomerase</keyword>
<dbReference type="AlphaFoldDB" id="A0A3R9DZC6"/>
<dbReference type="GO" id="GO:0046872">
    <property type="term" value="F:metal ion binding"/>
    <property type="evidence" value="ECO:0007669"/>
    <property type="project" value="InterPro"/>
</dbReference>
<gene>
    <name evidence="2" type="ORF">EIY87_20485</name>
</gene>
<comment type="caution">
    <text evidence="2">The sequence shown here is derived from an EMBL/GenBank/DDBJ whole genome shotgun (WGS) entry which is preliminary data.</text>
</comment>
<proteinExistence type="predicted"/>
<dbReference type="SUPFAM" id="SSF109854">
    <property type="entry name" value="DinB/YfiT-like putative metalloenzymes"/>
    <property type="match status" value="1"/>
</dbReference>
<dbReference type="InterPro" id="IPR034660">
    <property type="entry name" value="DinB/YfiT-like"/>
</dbReference>
<dbReference type="NCBIfam" id="TIGR03083">
    <property type="entry name" value="maleylpyruvate isomerase family mycothiol-dependent enzyme"/>
    <property type="match status" value="1"/>
</dbReference>